<evidence type="ECO:0000256" key="2">
    <source>
        <dbReference type="ARBA" id="ARBA00022670"/>
    </source>
</evidence>
<evidence type="ECO:0000259" key="5">
    <source>
        <dbReference type="PROSITE" id="PS50106"/>
    </source>
</evidence>
<comment type="similarity">
    <text evidence="1">Belongs to the peptidase S1C family.</text>
</comment>
<dbReference type="Pfam" id="PF13180">
    <property type="entry name" value="PDZ_2"/>
    <property type="match status" value="1"/>
</dbReference>
<dbReference type="Proteomes" id="UP000280668">
    <property type="component" value="Unassembled WGS sequence"/>
</dbReference>
<feature type="region of interest" description="Disordered" evidence="4">
    <location>
        <begin position="257"/>
        <end position="286"/>
    </location>
</feature>
<keyword evidence="2 6" id="KW-0645">Protease</keyword>
<dbReference type="InterPro" id="IPR036034">
    <property type="entry name" value="PDZ_sf"/>
</dbReference>
<feature type="region of interest" description="Disordered" evidence="4">
    <location>
        <begin position="1"/>
        <end position="59"/>
    </location>
</feature>
<evidence type="ECO:0000256" key="3">
    <source>
        <dbReference type="ARBA" id="ARBA00022801"/>
    </source>
</evidence>
<feature type="compositionally biased region" description="Pro residues" evidence="4">
    <location>
        <begin position="48"/>
        <end position="57"/>
    </location>
</feature>
<dbReference type="InterPro" id="IPR043504">
    <property type="entry name" value="Peptidase_S1_PA_chymotrypsin"/>
</dbReference>
<dbReference type="OrthoDB" id="9758917at2"/>
<dbReference type="PROSITE" id="PS50106">
    <property type="entry name" value="PDZ"/>
    <property type="match status" value="1"/>
</dbReference>
<comment type="caution">
    <text evidence="6">The sequence shown here is derived from an EMBL/GenBank/DDBJ whole genome shotgun (WGS) entry which is preliminary data.</text>
</comment>
<feature type="compositionally biased region" description="Basic and acidic residues" evidence="4">
    <location>
        <begin position="263"/>
        <end position="273"/>
    </location>
</feature>
<dbReference type="SUPFAM" id="SSF50156">
    <property type="entry name" value="PDZ domain-like"/>
    <property type="match status" value="1"/>
</dbReference>
<dbReference type="InterPro" id="IPR051201">
    <property type="entry name" value="Chloro_Bact_Ser_Proteases"/>
</dbReference>
<dbReference type="GO" id="GO:0006508">
    <property type="term" value="P:proteolysis"/>
    <property type="evidence" value="ECO:0007669"/>
    <property type="project" value="UniProtKB-KW"/>
</dbReference>
<dbReference type="PANTHER" id="PTHR43343">
    <property type="entry name" value="PEPTIDASE S12"/>
    <property type="match status" value="1"/>
</dbReference>
<keyword evidence="7" id="KW-1185">Reference proteome</keyword>
<dbReference type="SMART" id="SM00228">
    <property type="entry name" value="PDZ"/>
    <property type="match status" value="1"/>
</dbReference>
<reference evidence="6 7" key="1">
    <citation type="submission" date="2018-11" db="EMBL/GenBank/DDBJ databases">
        <title>Sequencing the genomes of 1000 actinobacteria strains.</title>
        <authorList>
            <person name="Klenk H.-P."/>
        </authorList>
    </citation>
    <scope>NUCLEOTIDE SEQUENCE [LARGE SCALE GENOMIC DNA]</scope>
    <source>
        <strain evidence="6 7">DSM 11294</strain>
    </source>
</reference>
<evidence type="ECO:0000256" key="1">
    <source>
        <dbReference type="ARBA" id="ARBA00010541"/>
    </source>
</evidence>
<keyword evidence="3" id="KW-0378">Hydrolase</keyword>
<dbReference type="AlphaFoldDB" id="A0A3N2BE04"/>
<dbReference type="SUPFAM" id="SSF50494">
    <property type="entry name" value="Trypsin-like serine proteases"/>
    <property type="match status" value="1"/>
</dbReference>
<dbReference type="PRINTS" id="PR00834">
    <property type="entry name" value="PROTEASES2C"/>
</dbReference>
<accession>A0A3N2BE04</accession>
<evidence type="ECO:0000313" key="7">
    <source>
        <dbReference type="Proteomes" id="UP000280668"/>
    </source>
</evidence>
<feature type="domain" description="PDZ" evidence="5">
    <location>
        <begin position="375"/>
        <end position="456"/>
    </location>
</feature>
<proteinExistence type="inferred from homology"/>
<dbReference type="PANTHER" id="PTHR43343:SF3">
    <property type="entry name" value="PROTEASE DO-LIKE 8, CHLOROPLASTIC"/>
    <property type="match status" value="1"/>
</dbReference>
<dbReference type="Gene3D" id="2.40.10.10">
    <property type="entry name" value="Trypsin-like serine proteases"/>
    <property type="match status" value="2"/>
</dbReference>
<dbReference type="InterPro" id="IPR001478">
    <property type="entry name" value="PDZ"/>
</dbReference>
<organism evidence="6 7">
    <name type="scientific">Bogoriella caseilytica</name>
    <dbReference type="NCBI Taxonomy" id="56055"/>
    <lineage>
        <taxon>Bacteria</taxon>
        <taxon>Bacillati</taxon>
        <taxon>Actinomycetota</taxon>
        <taxon>Actinomycetes</taxon>
        <taxon>Micrococcales</taxon>
        <taxon>Bogoriellaceae</taxon>
        <taxon>Bogoriella</taxon>
    </lineage>
</organism>
<evidence type="ECO:0000313" key="6">
    <source>
        <dbReference type="EMBL" id="ROR73487.1"/>
    </source>
</evidence>
<dbReference type="InterPro" id="IPR001940">
    <property type="entry name" value="Peptidase_S1C"/>
</dbReference>
<name>A0A3N2BE04_9MICO</name>
<dbReference type="Pfam" id="PF13365">
    <property type="entry name" value="Trypsin_2"/>
    <property type="match status" value="1"/>
</dbReference>
<dbReference type="EMBL" id="RKHK01000001">
    <property type="protein sequence ID" value="ROR73487.1"/>
    <property type="molecule type" value="Genomic_DNA"/>
</dbReference>
<dbReference type="Gene3D" id="2.30.42.10">
    <property type="match status" value="1"/>
</dbReference>
<protein>
    <submittedName>
        <fullName evidence="6">Putative serine protease PepD</fullName>
    </submittedName>
</protein>
<feature type="compositionally biased region" description="Pro residues" evidence="4">
    <location>
        <begin position="9"/>
        <end position="20"/>
    </location>
</feature>
<dbReference type="GO" id="GO:0004252">
    <property type="term" value="F:serine-type endopeptidase activity"/>
    <property type="evidence" value="ECO:0007669"/>
    <property type="project" value="InterPro"/>
</dbReference>
<dbReference type="RefSeq" id="WP_123303899.1">
    <property type="nucleotide sequence ID" value="NZ_RKHK01000001.1"/>
</dbReference>
<evidence type="ECO:0000256" key="4">
    <source>
        <dbReference type="SAM" id="MobiDB-lite"/>
    </source>
</evidence>
<sequence>MSEFHSPAHQPPHFPPPQPQGPLFSQEHNAARPHDPSGSPFASAPVTSPTPPPPPPSGRSFGWPALVACTLAAAVLGGTASAGALTALSASDVESVPGSADSAQIEQASLPGADADVASAAAIASPSVVTLGVSAGSAGGSGSGIILDQEGHVLTNTHVVTLGGTSSQGQITVQLDDGTSTSAQIVGTDPLSDLAVIKLDNAAELNLTPATFGSSGDLQVGDEAIAIGAPLGLSGTVTTGIISTLDRTITVASAAVDEPTGDQPRDDGRERFEFGTPNDLPGSARPSSAGSVFLNVIQTDASINQGNSGGALVDGHGQIVGINVAIASTGETAGSIGVGFAIPGDYAQRIAEDLIASGEASHGLLGVLAADASPDAAVNKDIVSGTGQTSSGGGFTAGALVTEVEAGSPADGAGLEPGDVITAVEGRRISDSRALTAVIREYPAEQEVDLTVDRGGEEITLQATLSAAER</sequence>
<gene>
    <name evidence="6" type="ORF">EDD31_1869</name>
</gene>
<dbReference type="InterPro" id="IPR009003">
    <property type="entry name" value="Peptidase_S1_PA"/>
</dbReference>